<dbReference type="InterPro" id="IPR005788">
    <property type="entry name" value="PDI_thioredoxin-like_dom"/>
</dbReference>
<dbReference type="EMBL" id="CAXDID020000024">
    <property type="protein sequence ID" value="CAL5989956.1"/>
    <property type="molecule type" value="Genomic_DNA"/>
</dbReference>
<dbReference type="InterPro" id="IPR017937">
    <property type="entry name" value="Thioredoxin_CS"/>
</dbReference>
<dbReference type="Proteomes" id="UP001642409">
    <property type="component" value="Unassembled WGS sequence"/>
</dbReference>
<comment type="similarity">
    <text evidence="1 4">Belongs to the protein disulfide isomerase family.</text>
</comment>
<dbReference type="SUPFAM" id="SSF52833">
    <property type="entry name" value="Thioredoxin-like"/>
    <property type="match status" value="1"/>
</dbReference>
<dbReference type="Pfam" id="PF00085">
    <property type="entry name" value="Thioredoxin"/>
    <property type="match status" value="1"/>
</dbReference>
<keyword evidence="8" id="KW-1185">Reference proteome</keyword>
<dbReference type="PROSITE" id="PS00194">
    <property type="entry name" value="THIOREDOXIN_1"/>
    <property type="match status" value="1"/>
</dbReference>
<sequence length="365" mass="41843">MLSIILSLSEVMQLNSSNFDNTISGNKHVFVKFFAPWCGHCKELAPKWETLSKESQIVIAELDCDNQDNKAICGKYNITGFPTIKMFSHGEPNEYEGGRDLSSMKAFVNSQTKEFLVKIEKSALKSDSKVRKLQIFFVLYAPLEQYGQFKKQLSKFTPFFYFIASEQTKLVAKRQDYEFTLSNLQNPQVLAAFISQHQVPFIQDLTADNVQQIQDEQIGKTIAILINPTEEFQKLIELAAVNNPGHLKNFKKFAFAQTDAQTAATLLQKDVGNFTQVIFYNQKNLKKIKYLQIQVESEKELQQAIDEFDQNKMDVIVPKQEETKTTKTEGKDFKEIIDDAFKNVLTKDELNEAAKKVQKKKKDEL</sequence>
<reference evidence="6" key="1">
    <citation type="submission" date="2023-06" db="EMBL/GenBank/DDBJ databases">
        <authorList>
            <person name="Kurt Z."/>
        </authorList>
    </citation>
    <scope>NUCLEOTIDE SEQUENCE</scope>
</reference>
<accession>A0AA86NNK1</accession>
<organism evidence="6">
    <name type="scientific">Hexamita inflata</name>
    <dbReference type="NCBI Taxonomy" id="28002"/>
    <lineage>
        <taxon>Eukaryota</taxon>
        <taxon>Metamonada</taxon>
        <taxon>Diplomonadida</taxon>
        <taxon>Hexamitidae</taxon>
        <taxon>Hexamitinae</taxon>
        <taxon>Hexamita</taxon>
    </lineage>
</organism>
<dbReference type="PANTHER" id="PTHR45672">
    <property type="entry name" value="PROTEIN DISULFIDE-ISOMERASE C17H9.14C-RELATED"/>
    <property type="match status" value="1"/>
</dbReference>
<evidence type="ECO:0000256" key="1">
    <source>
        <dbReference type="ARBA" id="ARBA00006347"/>
    </source>
</evidence>
<dbReference type="GO" id="GO:0006457">
    <property type="term" value="P:protein folding"/>
    <property type="evidence" value="ECO:0007669"/>
    <property type="project" value="TreeGrafter"/>
</dbReference>
<proteinExistence type="inferred from homology"/>
<keyword evidence="2" id="KW-0732">Signal</keyword>
<name>A0AA86NNK1_9EUKA</name>
<dbReference type="AlphaFoldDB" id="A0AA86NNK1"/>
<dbReference type="InterPro" id="IPR013766">
    <property type="entry name" value="Thioredoxin_domain"/>
</dbReference>
<evidence type="ECO:0000256" key="2">
    <source>
        <dbReference type="ARBA" id="ARBA00022729"/>
    </source>
</evidence>
<dbReference type="InterPro" id="IPR036249">
    <property type="entry name" value="Thioredoxin-like_sf"/>
</dbReference>
<reference evidence="7 8" key="2">
    <citation type="submission" date="2024-07" db="EMBL/GenBank/DDBJ databases">
        <authorList>
            <person name="Akdeniz Z."/>
        </authorList>
    </citation>
    <scope>NUCLEOTIDE SEQUENCE [LARGE SCALE GENOMIC DNA]</scope>
</reference>
<keyword evidence="6" id="KW-0413">Isomerase</keyword>
<evidence type="ECO:0000313" key="8">
    <source>
        <dbReference type="Proteomes" id="UP001642409"/>
    </source>
</evidence>
<evidence type="ECO:0000256" key="3">
    <source>
        <dbReference type="ARBA" id="ARBA00022737"/>
    </source>
</evidence>
<dbReference type="PRINTS" id="PR00421">
    <property type="entry name" value="THIOREDOXIN"/>
</dbReference>
<dbReference type="PROSITE" id="PS51352">
    <property type="entry name" value="THIOREDOXIN_2"/>
    <property type="match status" value="1"/>
</dbReference>
<dbReference type="InterPro" id="IPR051063">
    <property type="entry name" value="PDI"/>
</dbReference>
<dbReference type="NCBIfam" id="TIGR01126">
    <property type="entry name" value="pdi_dom"/>
    <property type="match status" value="1"/>
</dbReference>
<evidence type="ECO:0000256" key="4">
    <source>
        <dbReference type="RuleBase" id="RU004208"/>
    </source>
</evidence>
<gene>
    <name evidence="7" type="ORF">HINF_LOCUS11113</name>
    <name evidence="6" type="ORF">HINF_LOCUS9996</name>
</gene>
<evidence type="ECO:0000313" key="7">
    <source>
        <dbReference type="EMBL" id="CAL5989956.1"/>
    </source>
</evidence>
<comment type="caution">
    <text evidence="6">The sequence shown here is derived from an EMBL/GenBank/DDBJ whole genome shotgun (WGS) entry which is preliminary data.</text>
</comment>
<evidence type="ECO:0000313" key="6">
    <source>
        <dbReference type="EMBL" id="CAI9922351.1"/>
    </source>
</evidence>
<dbReference type="GO" id="GO:0003756">
    <property type="term" value="F:protein disulfide isomerase activity"/>
    <property type="evidence" value="ECO:0007669"/>
    <property type="project" value="InterPro"/>
</dbReference>
<evidence type="ECO:0000259" key="5">
    <source>
        <dbReference type="PROSITE" id="PS51352"/>
    </source>
</evidence>
<keyword evidence="3" id="KW-0677">Repeat</keyword>
<feature type="domain" description="Thioredoxin" evidence="5">
    <location>
        <begin position="1"/>
        <end position="113"/>
    </location>
</feature>
<dbReference type="Gene3D" id="3.40.30.10">
    <property type="entry name" value="Glutaredoxin"/>
    <property type="match status" value="1"/>
</dbReference>
<dbReference type="GO" id="GO:0005783">
    <property type="term" value="C:endoplasmic reticulum"/>
    <property type="evidence" value="ECO:0007669"/>
    <property type="project" value="TreeGrafter"/>
</dbReference>
<protein>
    <submittedName>
        <fullName evidence="6">Protein disulfide isomerase PDI4</fullName>
    </submittedName>
    <submittedName>
        <fullName evidence="7">Protein_disulfide isomerase PDI4</fullName>
    </submittedName>
</protein>
<dbReference type="EMBL" id="CATOUU010000248">
    <property type="protein sequence ID" value="CAI9922351.1"/>
    <property type="molecule type" value="Genomic_DNA"/>
</dbReference>